<name>A0ACD5ZPF6_AVESA</name>
<keyword evidence="2" id="KW-1185">Reference proteome</keyword>
<proteinExistence type="predicted"/>
<evidence type="ECO:0000313" key="1">
    <source>
        <dbReference type="EnsemblPlants" id="AVESA.00010b.r2.6DG1184770.1.CDS.1"/>
    </source>
</evidence>
<dbReference type="Proteomes" id="UP001732700">
    <property type="component" value="Chromosome 6D"/>
</dbReference>
<protein>
    <submittedName>
        <fullName evidence="1">Uncharacterized protein</fullName>
    </submittedName>
</protein>
<evidence type="ECO:0000313" key="2">
    <source>
        <dbReference type="Proteomes" id="UP001732700"/>
    </source>
</evidence>
<dbReference type="EnsemblPlants" id="AVESA.00010b.r2.6DG1184770.1">
    <property type="protein sequence ID" value="AVESA.00010b.r2.6DG1184770.1.CDS.1"/>
    <property type="gene ID" value="AVESA.00010b.r2.6DG1184770"/>
</dbReference>
<accession>A0ACD5ZPF6</accession>
<organism evidence="1 2">
    <name type="scientific">Avena sativa</name>
    <name type="common">Oat</name>
    <dbReference type="NCBI Taxonomy" id="4498"/>
    <lineage>
        <taxon>Eukaryota</taxon>
        <taxon>Viridiplantae</taxon>
        <taxon>Streptophyta</taxon>
        <taxon>Embryophyta</taxon>
        <taxon>Tracheophyta</taxon>
        <taxon>Spermatophyta</taxon>
        <taxon>Magnoliopsida</taxon>
        <taxon>Liliopsida</taxon>
        <taxon>Poales</taxon>
        <taxon>Poaceae</taxon>
        <taxon>BOP clade</taxon>
        <taxon>Pooideae</taxon>
        <taxon>Poodae</taxon>
        <taxon>Poeae</taxon>
        <taxon>Poeae Chloroplast Group 1 (Aveneae type)</taxon>
        <taxon>Aveninae</taxon>
        <taxon>Avena</taxon>
    </lineage>
</organism>
<reference evidence="1" key="2">
    <citation type="submission" date="2025-09" db="UniProtKB">
        <authorList>
            <consortium name="EnsemblPlants"/>
        </authorList>
    </citation>
    <scope>IDENTIFICATION</scope>
</reference>
<reference evidence="1" key="1">
    <citation type="submission" date="2021-05" db="EMBL/GenBank/DDBJ databases">
        <authorList>
            <person name="Scholz U."/>
            <person name="Mascher M."/>
            <person name="Fiebig A."/>
        </authorList>
    </citation>
    <scope>NUCLEOTIDE SEQUENCE [LARGE SCALE GENOMIC DNA]</scope>
</reference>
<sequence length="405" mass="45575">MMYADSCEEVLQTEYLLGEILKRIKGSKDFLRASHVSSLWRKTARISTVVSGFTSRNTICFIGFILEHSRPMAPDIRLITPPITSDEDPAIEVRKRFVLDVFHGKDIMGTYGGRAIVRLGSGSREGMLYTNCPYSSRPWLFKKVGRPIVPLGKNSLENRYGRFAVLEPTDGPSSGYPVFFVKDYSRDYRANHLGVYFEAAGSVRIHICVYRKKVWVPHAFDLFTPPSPCMFQRTLYCVQSGCRLYLMYLVGLIVCFGVKTKSFEVVLLPGEMGTTVKGCLQYTSGSHLEGELAIVHLEKGRLVRWVLTRNGDIVDWKKEATIDLVAALGDYMNENILDTFSSEPSQWCSFQLRSVSPGGRYVLISAGVIYGLFVVDMVYETAAAYPSPEKMGRVFPLSEYWSAKA</sequence>